<organism evidence="2">
    <name type="scientific">Stenotrophomonas maltophilia</name>
    <name type="common">Pseudomonas maltophilia</name>
    <name type="synonym">Xanthomonas maltophilia</name>
    <dbReference type="NCBI Taxonomy" id="40324"/>
    <lineage>
        <taxon>Bacteria</taxon>
        <taxon>Pseudomonadati</taxon>
        <taxon>Pseudomonadota</taxon>
        <taxon>Gammaproteobacteria</taxon>
        <taxon>Lysobacterales</taxon>
        <taxon>Lysobacteraceae</taxon>
        <taxon>Stenotrophomonas</taxon>
        <taxon>Stenotrophomonas maltophilia group</taxon>
    </lineage>
</organism>
<proteinExistence type="predicted"/>
<feature type="signal peptide" evidence="1">
    <location>
        <begin position="1"/>
        <end position="20"/>
    </location>
</feature>
<protein>
    <recommendedName>
        <fullName evidence="3">Flagellar basal-body/hook protein C-terminal domain-containing protein</fullName>
    </recommendedName>
</protein>
<evidence type="ECO:0000313" key="2">
    <source>
        <dbReference type="EMBL" id="OWQ57156.1"/>
    </source>
</evidence>
<comment type="caution">
    <text evidence="2">The sequence shown here is derived from an EMBL/GenBank/DDBJ whole genome shotgun (WGS) entry which is preliminary data.</text>
</comment>
<feature type="chain" id="PRO_5013326613" description="Flagellar basal-body/hook protein C-terminal domain-containing protein" evidence="1">
    <location>
        <begin position="21"/>
        <end position="98"/>
    </location>
</feature>
<gene>
    <name evidence="2" type="ORF">CEE60_01270</name>
</gene>
<evidence type="ECO:0008006" key="3">
    <source>
        <dbReference type="Google" id="ProtNLM"/>
    </source>
</evidence>
<accession>A0A246HRR3</accession>
<dbReference type="AlphaFoldDB" id="A0A246HRR3"/>
<sequence length="98" mass="9706">MSVMSIASAGMRAASLGLQAAASSVARLPVRDATRLGVAQAAAAGGGVTASVVAAPDDATVPIADLLTAKEAALAFAANATVVRRQDDMLGTLLDRWA</sequence>
<reference evidence="2" key="1">
    <citation type="submission" date="2017-06" db="EMBL/GenBank/DDBJ databases">
        <authorList>
            <person name="Kim H.J."/>
            <person name="Triplett B.A."/>
        </authorList>
    </citation>
    <scope>NUCLEOTIDE SEQUENCE [LARGE SCALE GENOMIC DNA]</scope>
    <source>
        <strain evidence="2">13146</strain>
    </source>
</reference>
<dbReference type="Proteomes" id="UP000198157">
    <property type="component" value="Unassembled WGS sequence"/>
</dbReference>
<evidence type="ECO:0000256" key="1">
    <source>
        <dbReference type="SAM" id="SignalP"/>
    </source>
</evidence>
<name>A0A246HRR3_STEMA</name>
<keyword evidence="1" id="KW-0732">Signal</keyword>
<dbReference type="EMBL" id="NIVS01000003">
    <property type="protein sequence ID" value="OWQ57156.1"/>
    <property type="molecule type" value="Genomic_DNA"/>
</dbReference>